<gene>
    <name evidence="3 4" type="ordered locus">CAGL0E00715g</name>
</gene>
<evidence type="ECO:0000256" key="1">
    <source>
        <dbReference type="PIRNR" id="PIRNR036995"/>
    </source>
</evidence>
<dbReference type="Pfam" id="PF10213">
    <property type="entry name" value="MRP-S28"/>
    <property type="match status" value="1"/>
</dbReference>
<dbReference type="InterPro" id="IPR017081">
    <property type="entry name" value="Ribosomal_mS35"/>
</dbReference>
<name>Q6FVM5_CANGA</name>
<dbReference type="OMA" id="YRQEYKP"/>
<dbReference type="GO" id="GO:0005763">
    <property type="term" value="C:mitochondrial small ribosomal subunit"/>
    <property type="evidence" value="ECO:0007669"/>
    <property type="project" value="UniProtKB-UniRule"/>
</dbReference>
<organism evidence="4 5">
    <name type="scientific">Candida glabrata (strain ATCC 2001 / BCRC 20586 / JCM 3761 / NBRC 0622 / NRRL Y-65 / CBS 138)</name>
    <name type="common">Yeast</name>
    <name type="synonym">Nakaseomyces glabratus</name>
    <dbReference type="NCBI Taxonomy" id="284593"/>
    <lineage>
        <taxon>Eukaryota</taxon>
        <taxon>Fungi</taxon>
        <taxon>Dikarya</taxon>
        <taxon>Ascomycota</taxon>
        <taxon>Saccharomycotina</taxon>
        <taxon>Saccharomycetes</taxon>
        <taxon>Saccharomycetales</taxon>
        <taxon>Saccharomycetaceae</taxon>
        <taxon>Nakaseomyces</taxon>
    </lineage>
</organism>
<dbReference type="GO" id="GO:0032543">
    <property type="term" value="P:mitochondrial translation"/>
    <property type="evidence" value="ECO:0007669"/>
    <property type="project" value="UniProtKB-UniRule"/>
</dbReference>
<dbReference type="GO" id="GO:0003735">
    <property type="term" value="F:structural constituent of ribosome"/>
    <property type="evidence" value="ECO:0007669"/>
    <property type="project" value="UniProtKB-UniRule"/>
</dbReference>
<evidence type="ECO:0000313" key="3">
    <source>
        <dbReference type="CGD" id="CAL0128964"/>
    </source>
</evidence>
<feature type="domain" description="Small ribosomal subunit protein mS35 mitochondrial conserved" evidence="2">
    <location>
        <begin position="158"/>
        <end position="289"/>
    </location>
</feature>
<sequence length="309" mass="34888">MLRIIRSIGTAAGAAGSGAAGAAGAVAGLYREPAKWKGLKPETVISLYWERVAKMGKEYKQSPEELEALLGTSEYTGVPEAHIRKLYKYGEKGAMEIGAGAGPGAGAKARDVVGGFSRFQFDELPSQALDLVDQHREQRFYNRLAAYELPLLAKYRQEYKPPSASDVVTYKYFTYVGEEHPNSRKVVLSLKTESLGLEPRALHKFRVLARTRYDHETDLFKMSSDKFPEAQQNAKYLGDILKRLLQEAKDLSKDDFSDIPLDTRHTIAKNLRKKHSRRLRTIEFPEEWKRPEDAPVKKVNITEELMKLL</sequence>
<dbReference type="PANTHER" id="PTHR13490:SF0">
    <property type="entry name" value="SMALL RIBOSOMAL SUBUNIT PROTEIN MS35"/>
    <property type="match status" value="1"/>
</dbReference>
<comment type="subcellular location">
    <subcellularLocation>
        <location evidence="1">Mitochondrion</location>
    </subcellularLocation>
</comment>
<dbReference type="VEuPathDB" id="FungiDB:CAGL0E00715g"/>
<keyword evidence="5" id="KW-1185">Reference proteome</keyword>
<dbReference type="HOGENOM" id="CLU_943997_0_0_1"/>
<dbReference type="KEGG" id="cgr:2887459"/>
<dbReference type="Proteomes" id="UP000002428">
    <property type="component" value="Chromosome E"/>
</dbReference>
<dbReference type="FunCoup" id="Q6FVM5">
    <property type="interactions" value="166"/>
</dbReference>
<keyword evidence="1" id="KW-0687">Ribonucleoprotein</keyword>
<proteinExistence type="inferred from homology"/>
<accession>Q6FVM5</accession>
<dbReference type="STRING" id="284593.Q6FVM5"/>
<reference evidence="4 5" key="1">
    <citation type="journal article" date="2004" name="Nature">
        <title>Genome evolution in yeasts.</title>
        <authorList>
            <consortium name="Genolevures"/>
            <person name="Dujon B."/>
            <person name="Sherman D."/>
            <person name="Fischer G."/>
            <person name="Durrens P."/>
            <person name="Casaregola S."/>
            <person name="Lafontaine I."/>
            <person name="de Montigny J."/>
            <person name="Marck C."/>
            <person name="Neuveglise C."/>
            <person name="Talla E."/>
            <person name="Goffard N."/>
            <person name="Frangeul L."/>
            <person name="Aigle M."/>
            <person name="Anthouard V."/>
            <person name="Babour A."/>
            <person name="Barbe V."/>
            <person name="Barnay S."/>
            <person name="Blanchin S."/>
            <person name="Beckerich J.M."/>
            <person name="Beyne E."/>
            <person name="Bleykasten C."/>
            <person name="Boisrame A."/>
            <person name="Boyer J."/>
            <person name="Cattolico L."/>
            <person name="Confanioleri F."/>
            <person name="de Daruvar A."/>
            <person name="Despons L."/>
            <person name="Fabre E."/>
            <person name="Fairhead C."/>
            <person name="Ferry-Dumazet H."/>
            <person name="Groppi A."/>
            <person name="Hantraye F."/>
            <person name="Hennequin C."/>
            <person name="Jauniaux N."/>
            <person name="Joyet P."/>
            <person name="Kachouri R."/>
            <person name="Kerrest A."/>
            <person name="Koszul R."/>
            <person name="Lemaire M."/>
            <person name="Lesur I."/>
            <person name="Ma L."/>
            <person name="Muller H."/>
            <person name="Nicaud J.M."/>
            <person name="Nikolski M."/>
            <person name="Oztas S."/>
            <person name="Ozier-Kalogeropoulos O."/>
            <person name="Pellenz S."/>
            <person name="Potier S."/>
            <person name="Richard G.F."/>
            <person name="Straub M.L."/>
            <person name="Suleau A."/>
            <person name="Swennene D."/>
            <person name="Tekaia F."/>
            <person name="Wesolowski-Louvel M."/>
            <person name="Westhof E."/>
            <person name="Wirth B."/>
            <person name="Zeniou-Meyer M."/>
            <person name="Zivanovic I."/>
            <person name="Bolotin-Fukuhara M."/>
            <person name="Thierry A."/>
            <person name="Bouchier C."/>
            <person name="Caudron B."/>
            <person name="Scarpelli C."/>
            <person name="Gaillardin C."/>
            <person name="Weissenbach J."/>
            <person name="Wincker P."/>
            <person name="Souciet J.L."/>
        </authorList>
    </citation>
    <scope>NUCLEOTIDE SEQUENCE [LARGE SCALE GENOMIC DNA]</scope>
    <source>
        <strain evidence="5">ATCC 2001 / BCRC 20586 / JCM 3761 / NBRC 0622 / NRRL Y-65 / CBS 138</strain>
    </source>
</reference>
<evidence type="ECO:0000313" key="4">
    <source>
        <dbReference type="EMBL" id="CAG58638.1"/>
    </source>
</evidence>
<comment type="similarity">
    <text evidence="1">Belongs to the mitochondrion-specific ribosomal protein mS35 family.</text>
</comment>
<keyword evidence="1" id="KW-0689">Ribosomal protein</keyword>
<dbReference type="InterPro" id="IPR019349">
    <property type="entry name" value="Ribosomal_mS35_mit"/>
</dbReference>
<keyword evidence="1" id="KW-0496">Mitochondrion</keyword>
<evidence type="ECO:0000313" key="5">
    <source>
        <dbReference type="Proteomes" id="UP000002428"/>
    </source>
</evidence>
<dbReference type="EMBL" id="CR380951">
    <property type="protein sequence ID" value="CAG58638.1"/>
    <property type="molecule type" value="Genomic_DNA"/>
</dbReference>
<comment type="function">
    <text evidence="1">Component of the mitochondrial ribosome (mitoribosome), a dedicated translation machinery responsible for the synthesis of mitochondrial genome-encoded proteins, including at least some of the essential transmembrane subunits of the mitochondrial respiratory chain. The mitoribosomes are attached to the mitochondrial inner membrane and translation products are cotranslationally integrated into the membrane.</text>
</comment>
<dbReference type="InParanoid" id="Q6FVM5"/>
<evidence type="ECO:0000259" key="2">
    <source>
        <dbReference type="Pfam" id="PF10213"/>
    </source>
</evidence>
<dbReference type="PIRSF" id="PIRSF036995">
    <property type="entry name" value="RSM24"/>
    <property type="match status" value="1"/>
</dbReference>
<dbReference type="CGD" id="CAL0128964">
    <property type="gene designation" value="CAGL0E00715g"/>
</dbReference>
<dbReference type="AlphaFoldDB" id="Q6FVM5"/>
<dbReference type="PANTHER" id="PTHR13490">
    <property type="entry name" value="MITOCHONDRIAL 28S RIBOSOMAL PROTEIN S28"/>
    <property type="match status" value="1"/>
</dbReference>
<dbReference type="eggNOG" id="KOG3933">
    <property type="taxonomic scope" value="Eukaryota"/>
</dbReference>
<dbReference type="InterPro" id="IPR039848">
    <property type="entry name" value="Ribosomal_mS35_mt"/>
</dbReference>
<protein>
    <recommendedName>
        <fullName evidence="1">Small ribosomal subunit protein mS35</fullName>
    </recommendedName>
    <alternativeName>
        <fullName evidence="1">37S ribosomal protein S24, mitochondrial</fullName>
    </alternativeName>
</protein>